<dbReference type="InterPro" id="IPR003173">
    <property type="entry name" value="PC4_C"/>
</dbReference>
<reference evidence="6 7" key="1">
    <citation type="submission" date="2017-05" db="EMBL/GenBank/DDBJ databases">
        <title>Vagococcus spp. assemblies.</title>
        <authorList>
            <person name="Gulvik C.A."/>
        </authorList>
    </citation>
    <scope>NUCLEOTIDE SEQUENCE [LARGE SCALE GENOMIC DNA]</scope>
    <source>
        <strain evidence="6 7">CCUG 51432</strain>
    </source>
</reference>
<evidence type="ECO:0000313" key="7">
    <source>
        <dbReference type="Proteomes" id="UP000287605"/>
    </source>
</evidence>
<dbReference type="InterPro" id="IPR002641">
    <property type="entry name" value="PNPLA_dom"/>
</dbReference>
<evidence type="ECO:0000256" key="2">
    <source>
        <dbReference type="ARBA" id="ARBA00022963"/>
    </source>
</evidence>
<evidence type="ECO:0000259" key="5">
    <source>
        <dbReference type="PROSITE" id="PS51635"/>
    </source>
</evidence>
<dbReference type="AlphaFoldDB" id="A0A430AYH3"/>
<proteinExistence type="predicted"/>
<gene>
    <name evidence="6" type="ORF">CBF29_05340</name>
</gene>
<evidence type="ECO:0000256" key="1">
    <source>
        <dbReference type="ARBA" id="ARBA00022801"/>
    </source>
</evidence>
<dbReference type="PANTHER" id="PTHR14226:SF57">
    <property type="entry name" value="BLR7027 PROTEIN"/>
    <property type="match status" value="1"/>
</dbReference>
<dbReference type="SUPFAM" id="SSF52151">
    <property type="entry name" value="FabD/lysophospholipase-like"/>
    <property type="match status" value="1"/>
</dbReference>
<keyword evidence="7" id="KW-1185">Reference proteome</keyword>
<organism evidence="6 7">
    <name type="scientific">Vagococcus elongatus</name>
    <dbReference type="NCBI Taxonomy" id="180344"/>
    <lineage>
        <taxon>Bacteria</taxon>
        <taxon>Bacillati</taxon>
        <taxon>Bacillota</taxon>
        <taxon>Bacilli</taxon>
        <taxon>Lactobacillales</taxon>
        <taxon>Enterococcaceae</taxon>
        <taxon>Vagococcus</taxon>
    </lineage>
</organism>
<feature type="domain" description="PNPLA" evidence="5">
    <location>
        <begin position="148"/>
        <end position="333"/>
    </location>
</feature>
<feature type="short sequence motif" description="GXSXG" evidence="4">
    <location>
        <begin position="179"/>
        <end position="183"/>
    </location>
</feature>
<protein>
    <recommendedName>
        <fullName evidence="5">PNPLA domain-containing protein</fullName>
    </recommendedName>
</protein>
<dbReference type="CDD" id="cd07209">
    <property type="entry name" value="Pat_hypo_Ecoli_Z1214_like"/>
    <property type="match status" value="1"/>
</dbReference>
<feature type="active site" description="Nucleophile" evidence="4">
    <location>
        <position position="181"/>
    </location>
</feature>
<accession>A0A430AYH3</accession>
<dbReference type="Gene3D" id="3.40.1090.10">
    <property type="entry name" value="Cytosolic phospholipase A2 catalytic domain"/>
    <property type="match status" value="2"/>
</dbReference>
<dbReference type="OrthoDB" id="9770965at2"/>
<feature type="short sequence motif" description="GXGXXG" evidence="4">
    <location>
        <begin position="152"/>
        <end position="157"/>
    </location>
</feature>
<evidence type="ECO:0000256" key="4">
    <source>
        <dbReference type="PROSITE-ProRule" id="PRU01161"/>
    </source>
</evidence>
<dbReference type="Pfam" id="PF02229">
    <property type="entry name" value="PC4"/>
    <property type="match status" value="1"/>
</dbReference>
<dbReference type="Gene3D" id="2.30.31.70">
    <property type="match status" value="1"/>
</dbReference>
<feature type="active site" description="Proton acceptor" evidence="4">
    <location>
        <position position="320"/>
    </location>
</feature>
<dbReference type="InterPro" id="IPR016035">
    <property type="entry name" value="Acyl_Trfase/lysoPLipase"/>
</dbReference>
<dbReference type="GO" id="GO:0016042">
    <property type="term" value="P:lipid catabolic process"/>
    <property type="evidence" value="ECO:0007669"/>
    <property type="project" value="UniProtKB-UniRule"/>
</dbReference>
<comment type="caution">
    <text evidence="6">The sequence shown here is derived from an EMBL/GenBank/DDBJ whole genome shotgun (WGS) entry which is preliminary data.</text>
</comment>
<dbReference type="GO" id="GO:0006355">
    <property type="term" value="P:regulation of DNA-templated transcription"/>
    <property type="evidence" value="ECO:0007669"/>
    <property type="project" value="InterPro"/>
</dbReference>
<dbReference type="GO" id="GO:0003677">
    <property type="term" value="F:DNA binding"/>
    <property type="evidence" value="ECO:0007669"/>
    <property type="project" value="InterPro"/>
</dbReference>
<keyword evidence="1 4" id="KW-0378">Hydrolase</keyword>
<dbReference type="PANTHER" id="PTHR14226">
    <property type="entry name" value="NEUROPATHY TARGET ESTERASE/SWISS CHEESE D.MELANOGASTER"/>
    <property type="match status" value="1"/>
</dbReference>
<dbReference type="InterPro" id="IPR050301">
    <property type="entry name" value="NTE"/>
</dbReference>
<dbReference type="Pfam" id="PF01734">
    <property type="entry name" value="Patatin"/>
    <property type="match status" value="1"/>
</dbReference>
<dbReference type="PROSITE" id="PS51635">
    <property type="entry name" value="PNPLA"/>
    <property type="match status" value="1"/>
</dbReference>
<dbReference type="EMBL" id="NGKA01000006">
    <property type="protein sequence ID" value="RSU13094.1"/>
    <property type="molecule type" value="Genomic_DNA"/>
</dbReference>
<keyword evidence="3 4" id="KW-0443">Lipid metabolism</keyword>
<feature type="short sequence motif" description="DGA/G" evidence="4">
    <location>
        <begin position="320"/>
        <end position="322"/>
    </location>
</feature>
<dbReference type="GO" id="GO:0016787">
    <property type="term" value="F:hydrolase activity"/>
    <property type="evidence" value="ECO:0007669"/>
    <property type="project" value="UniProtKB-UniRule"/>
</dbReference>
<keyword evidence="2 4" id="KW-0442">Lipid degradation</keyword>
<evidence type="ECO:0000313" key="6">
    <source>
        <dbReference type="EMBL" id="RSU13094.1"/>
    </source>
</evidence>
<dbReference type="Proteomes" id="UP000287605">
    <property type="component" value="Unassembled WGS sequence"/>
</dbReference>
<evidence type="ECO:0000256" key="3">
    <source>
        <dbReference type="ARBA" id="ARBA00023098"/>
    </source>
</evidence>
<sequence length="650" mass="73572">MKSYEIIPLYQSTVGELLGFLEQAAFLLPLEESLNNSKKNWLTAYFHDAGGSSSYHLVTKNNHILLAFRIEEEQQSGRVTSVLVRRQEKLSIQSVLDLLINGAKKQFMERMSLSLLENNHYIDELLQANGFEKQGLLYTNDLSYHTGLVLAGGGAKGAYQIGVWQALMEHGVDFQIISGTSVGALNGGLVLQGDLKAAQEMWQKIETRKILDFPMKEDTAIRSPDRLLEEMQNFAFSALTNKGVSSKPLRDLVGQLLNTQQLLASEKKLFLCTTKMKNLVEVVIDIKDVPEAQLIDWLLASASFYPAMEATEIEGEFYVDGGYRNNIPIDVAINRGATELIIVDISGPGFAKNTSIPLKTATHLLKSRWPLGTVLLFDSGRSQLNIQLGYLETKKMLGEYSGSWYTFSDSTASGAVVRYNQLLMRKVLTPEQIKILSHEFIDEVSEKIRKLYHDRVSVHTWLFAILELLGEAFDLPPSKCYTLESFIDGILTAYEGRPSYDAEMSYEDMLLSPIEWIQKYLEKTPVIGDEAQLFLLLQYFLEERITTEVWKIGMKLHPVIVLMAQMLSCLIKEKEVNEMAQEFKFEIVEEIAVLSENAKGWRKELNLVSWNERPAKFDLRDWAPGHEKMGKGITLSNEEFDALKQAMLDM</sequence>
<name>A0A430AYH3_9ENTE</name>